<keyword evidence="2 4" id="KW-0238">DNA-binding</keyword>
<evidence type="ECO:0000313" key="8">
    <source>
        <dbReference type="Proteomes" id="UP000563898"/>
    </source>
</evidence>
<gene>
    <name evidence="7" type="ORF">HGA05_15435</name>
</gene>
<dbReference type="Proteomes" id="UP000563898">
    <property type="component" value="Unassembled WGS sequence"/>
</dbReference>
<dbReference type="Pfam" id="PF00440">
    <property type="entry name" value="TetR_N"/>
    <property type="match status" value="1"/>
</dbReference>
<feature type="DNA-binding region" description="H-T-H motif" evidence="4">
    <location>
        <begin position="45"/>
        <end position="64"/>
    </location>
</feature>
<dbReference type="PRINTS" id="PR00455">
    <property type="entry name" value="HTHTETR"/>
</dbReference>
<dbReference type="GO" id="GO:0003700">
    <property type="term" value="F:DNA-binding transcription factor activity"/>
    <property type="evidence" value="ECO:0007669"/>
    <property type="project" value="TreeGrafter"/>
</dbReference>
<evidence type="ECO:0000256" key="1">
    <source>
        <dbReference type="ARBA" id="ARBA00023015"/>
    </source>
</evidence>
<evidence type="ECO:0000256" key="3">
    <source>
        <dbReference type="ARBA" id="ARBA00023163"/>
    </source>
</evidence>
<dbReference type="Gene3D" id="1.10.10.60">
    <property type="entry name" value="Homeodomain-like"/>
    <property type="match status" value="1"/>
</dbReference>
<dbReference type="InterPro" id="IPR036271">
    <property type="entry name" value="Tet_transcr_reg_TetR-rel_C_sf"/>
</dbReference>
<evidence type="ECO:0000313" key="7">
    <source>
        <dbReference type="EMBL" id="NKY02962.1"/>
    </source>
</evidence>
<dbReference type="Gene3D" id="1.10.357.10">
    <property type="entry name" value="Tetracycline Repressor, domain 2"/>
    <property type="match status" value="1"/>
</dbReference>
<dbReference type="GO" id="GO:0000976">
    <property type="term" value="F:transcription cis-regulatory region binding"/>
    <property type="evidence" value="ECO:0007669"/>
    <property type="project" value="TreeGrafter"/>
</dbReference>
<proteinExistence type="predicted"/>
<dbReference type="InterPro" id="IPR009057">
    <property type="entry name" value="Homeodomain-like_sf"/>
</dbReference>
<dbReference type="PANTHER" id="PTHR30055">
    <property type="entry name" value="HTH-TYPE TRANSCRIPTIONAL REGULATOR RUTR"/>
    <property type="match status" value="1"/>
</dbReference>
<dbReference type="EMBL" id="JAAXPC010000008">
    <property type="protein sequence ID" value="NKY02962.1"/>
    <property type="molecule type" value="Genomic_DNA"/>
</dbReference>
<evidence type="ECO:0000256" key="4">
    <source>
        <dbReference type="PROSITE-ProRule" id="PRU00335"/>
    </source>
</evidence>
<evidence type="ECO:0000259" key="6">
    <source>
        <dbReference type="PROSITE" id="PS50977"/>
    </source>
</evidence>
<sequence>MTAEDASARSGIRKTAGRPRDDSIDTAVLDAARELLAETGYAGVTVAAVAHRAGTTKTAIYRRWESKPHLVHDATFGRFTTLVPQSGRISEDVAQMVEEVCAVFGSPVTRAALPGLIADMAADPAVHQRVLAGFAGVFGGVAERLMDARERGELRVDVDPTIFVEMLGGAAILHTLMHREDGLDEAWGAQMLAALSAIVVDEPPAQ</sequence>
<dbReference type="InterPro" id="IPR001647">
    <property type="entry name" value="HTH_TetR"/>
</dbReference>
<dbReference type="Pfam" id="PF16859">
    <property type="entry name" value="TetR_C_11"/>
    <property type="match status" value="1"/>
</dbReference>
<accession>A0A846WMY6</accession>
<organism evidence="7 8">
    <name type="scientific">Gordonia polyisoprenivorans</name>
    <dbReference type="NCBI Taxonomy" id="84595"/>
    <lineage>
        <taxon>Bacteria</taxon>
        <taxon>Bacillati</taxon>
        <taxon>Actinomycetota</taxon>
        <taxon>Actinomycetes</taxon>
        <taxon>Mycobacteriales</taxon>
        <taxon>Gordoniaceae</taxon>
        <taxon>Gordonia</taxon>
    </lineage>
</organism>
<keyword evidence="3" id="KW-0804">Transcription</keyword>
<feature type="domain" description="HTH tetR-type" evidence="6">
    <location>
        <begin position="22"/>
        <end position="82"/>
    </location>
</feature>
<comment type="caution">
    <text evidence="7">The sequence shown here is derived from an EMBL/GenBank/DDBJ whole genome shotgun (WGS) entry which is preliminary data.</text>
</comment>
<dbReference type="InterPro" id="IPR050109">
    <property type="entry name" value="HTH-type_TetR-like_transc_reg"/>
</dbReference>
<dbReference type="InterPro" id="IPR011075">
    <property type="entry name" value="TetR_C"/>
</dbReference>
<dbReference type="PANTHER" id="PTHR30055:SF230">
    <property type="entry name" value="TRANSCRIPTIONAL REGULATORY PROTEIN (PROBABLY TETR-FAMILY)-RELATED"/>
    <property type="match status" value="1"/>
</dbReference>
<dbReference type="SUPFAM" id="SSF48498">
    <property type="entry name" value="Tetracyclin repressor-like, C-terminal domain"/>
    <property type="match status" value="1"/>
</dbReference>
<protein>
    <submittedName>
        <fullName evidence="7">TetR/AcrR family transcriptional regulator</fullName>
    </submittedName>
</protein>
<evidence type="ECO:0000256" key="2">
    <source>
        <dbReference type="ARBA" id="ARBA00023125"/>
    </source>
</evidence>
<reference evidence="7 8" key="1">
    <citation type="submission" date="2020-04" db="EMBL/GenBank/DDBJ databases">
        <title>MicrobeNet Type strains.</title>
        <authorList>
            <person name="Nicholson A.C."/>
        </authorList>
    </citation>
    <scope>NUCLEOTIDE SEQUENCE [LARGE SCALE GENOMIC DNA]</scope>
    <source>
        <strain evidence="7 8">ATCC BAA-14</strain>
    </source>
</reference>
<dbReference type="PROSITE" id="PS50977">
    <property type="entry name" value="HTH_TETR_2"/>
    <property type="match status" value="1"/>
</dbReference>
<name>A0A846WMY6_9ACTN</name>
<dbReference type="AlphaFoldDB" id="A0A846WMY6"/>
<dbReference type="RefSeq" id="WP_006371746.1">
    <property type="nucleotide sequence ID" value="NZ_JAAXPC010000008.1"/>
</dbReference>
<dbReference type="SUPFAM" id="SSF46689">
    <property type="entry name" value="Homeodomain-like"/>
    <property type="match status" value="1"/>
</dbReference>
<evidence type="ECO:0000256" key="5">
    <source>
        <dbReference type="SAM" id="MobiDB-lite"/>
    </source>
</evidence>
<feature type="region of interest" description="Disordered" evidence="5">
    <location>
        <begin position="1"/>
        <end position="20"/>
    </location>
</feature>
<keyword evidence="1" id="KW-0805">Transcription regulation</keyword>